<dbReference type="AlphaFoldDB" id="A0A7F5RAU0"/>
<organism evidence="4 5">
    <name type="scientific">Agrilus planipennis</name>
    <name type="common">Emerald ash borer</name>
    <name type="synonym">Agrilus marcopoli</name>
    <dbReference type="NCBI Taxonomy" id="224129"/>
    <lineage>
        <taxon>Eukaryota</taxon>
        <taxon>Metazoa</taxon>
        <taxon>Ecdysozoa</taxon>
        <taxon>Arthropoda</taxon>
        <taxon>Hexapoda</taxon>
        <taxon>Insecta</taxon>
        <taxon>Pterygota</taxon>
        <taxon>Neoptera</taxon>
        <taxon>Endopterygota</taxon>
        <taxon>Coleoptera</taxon>
        <taxon>Polyphaga</taxon>
        <taxon>Elateriformia</taxon>
        <taxon>Buprestoidea</taxon>
        <taxon>Buprestidae</taxon>
        <taxon>Agrilinae</taxon>
        <taxon>Agrilus</taxon>
    </lineage>
</organism>
<feature type="chain" id="PRO_5028911927" evidence="3">
    <location>
        <begin position="21"/>
        <end position="426"/>
    </location>
</feature>
<dbReference type="RefSeq" id="XP_025833080.1">
    <property type="nucleotide sequence ID" value="XM_025977295.1"/>
</dbReference>
<gene>
    <name evidence="5" type="primary">LOC108741490</name>
</gene>
<dbReference type="InParanoid" id="A0A7F5RAU0"/>
<evidence type="ECO:0000256" key="2">
    <source>
        <dbReference type="SAM" id="Phobius"/>
    </source>
</evidence>
<feature type="transmembrane region" description="Helical" evidence="2">
    <location>
        <begin position="281"/>
        <end position="306"/>
    </location>
</feature>
<evidence type="ECO:0000313" key="4">
    <source>
        <dbReference type="Proteomes" id="UP000192223"/>
    </source>
</evidence>
<protein>
    <submittedName>
        <fullName evidence="5">Protein cab-1</fullName>
    </submittedName>
</protein>
<feature type="signal peptide" evidence="3">
    <location>
        <begin position="1"/>
        <end position="20"/>
    </location>
</feature>
<name>A0A7F5RAU0_AGRPL</name>
<dbReference type="KEGG" id="apln:108741490"/>
<feature type="region of interest" description="Disordered" evidence="1">
    <location>
        <begin position="157"/>
        <end position="217"/>
    </location>
</feature>
<evidence type="ECO:0000256" key="1">
    <source>
        <dbReference type="SAM" id="MobiDB-lite"/>
    </source>
</evidence>
<proteinExistence type="predicted"/>
<keyword evidence="3" id="KW-0732">Signal</keyword>
<dbReference type="Proteomes" id="UP000192223">
    <property type="component" value="Unplaced"/>
</dbReference>
<feature type="region of interest" description="Disordered" evidence="1">
    <location>
        <begin position="363"/>
        <end position="426"/>
    </location>
</feature>
<sequence length="426" mass="48354">MKSTFQCFVISLICSGSVFCELELYPDFQRTENSAKQWTDEKNLENEKQDPYENSARTLMYPSEYVLSQPISLPNIPARPTNPFHLKNVNYSPRLLEIAEQLKEIHRKPKFEHINANKIINNLLYKSMGRYGFSPFFKPNLRILDDVRQSSDSIDNTASEFKESFPDDTVEVEYENSGREDEEPPPRERDTSWRNDDTSEFAYSPSDPRYYQNDKNSAESKVLKETNKFAQEYGAVSLSPRNEATQEISSKTMPEYQKVLVGSEVKMVPIDPQRLNNPTGMYLIAVVAGISAAATVGLIAFAIGWYNFQKHVKNASDVDYPAYGVTGPNKEISPSSGDRRLAQSAQMYHYQHQKQQIIAMERAAATERHGSISEADSDEENEEGDYTVYECPGLAPTGEMEVKNPLFQDDPTPAQTPAVKKEDEKK</sequence>
<feature type="compositionally biased region" description="Acidic residues" evidence="1">
    <location>
        <begin position="375"/>
        <end position="385"/>
    </location>
</feature>
<keyword evidence="2" id="KW-1133">Transmembrane helix</keyword>
<dbReference type="Pfam" id="PF06809">
    <property type="entry name" value="NPDC1"/>
    <property type="match status" value="1"/>
</dbReference>
<dbReference type="GO" id="GO:0016020">
    <property type="term" value="C:membrane"/>
    <property type="evidence" value="ECO:0007669"/>
    <property type="project" value="InterPro"/>
</dbReference>
<keyword evidence="2" id="KW-0812">Transmembrane</keyword>
<accession>A0A7F5RAU0</accession>
<dbReference type="InterPro" id="IPR009635">
    <property type="entry name" value="NPDC1"/>
</dbReference>
<dbReference type="GeneID" id="108741490"/>
<evidence type="ECO:0000313" key="5">
    <source>
        <dbReference type="RefSeq" id="XP_025833080.1"/>
    </source>
</evidence>
<reference evidence="5" key="1">
    <citation type="submission" date="2025-08" db="UniProtKB">
        <authorList>
            <consortium name="RefSeq"/>
        </authorList>
    </citation>
    <scope>IDENTIFICATION</scope>
    <source>
        <tissue evidence="5">Entire body</tissue>
    </source>
</reference>
<keyword evidence="2" id="KW-0472">Membrane</keyword>
<dbReference type="PANTHER" id="PTHR23352">
    <property type="entry name" value="NEURAL PROLIFERATION DIFFERENTIATION AND CONTROL PROTEIN-1 NPDC-1 PROTEIN"/>
    <property type="match status" value="1"/>
</dbReference>
<dbReference type="PANTHER" id="PTHR23352:SF2">
    <property type="entry name" value="NEURAL PROLIFERATION DIFFERENTIATION AND CONTROL PROTEIN 1"/>
    <property type="match status" value="1"/>
</dbReference>
<feature type="compositionally biased region" description="Basic and acidic residues" evidence="1">
    <location>
        <begin position="176"/>
        <end position="197"/>
    </location>
</feature>
<keyword evidence="4" id="KW-1185">Reference proteome</keyword>
<evidence type="ECO:0000256" key="3">
    <source>
        <dbReference type="SAM" id="SignalP"/>
    </source>
</evidence>
<dbReference type="OrthoDB" id="6270617at2759"/>